<protein>
    <submittedName>
        <fullName evidence="2">SLATT domain-containing protein</fullName>
    </submittedName>
</protein>
<evidence type="ECO:0000256" key="1">
    <source>
        <dbReference type="SAM" id="Phobius"/>
    </source>
</evidence>
<evidence type="ECO:0000313" key="3">
    <source>
        <dbReference type="Proteomes" id="UP001164439"/>
    </source>
</evidence>
<keyword evidence="1" id="KW-1133">Transmembrane helix</keyword>
<organism evidence="2 3">
    <name type="scientific">Streptomyces cinnabarinus</name>
    <dbReference type="NCBI Taxonomy" id="67287"/>
    <lineage>
        <taxon>Bacteria</taxon>
        <taxon>Bacillati</taxon>
        <taxon>Actinomycetota</taxon>
        <taxon>Actinomycetes</taxon>
        <taxon>Kitasatosporales</taxon>
        <taxon>Streptomycetaceae</taxon>
        <taxon>Streptomyces</taxon>
    </lineage>
</organism>
<reference evidence="2" key="1">
    <citation type="submission" date="2022-12" db="EMBL/GenBank/DDBJ databases">
        <authorList>
            <person name="Ruckert C."/>
            <person name="Busche T."/>
            <person name="Kalinowski J."/>
            <person name="Wittmann C."/>
        </authorList>
    </citation>
    <scope>NUCLEOTIDE SEQUENCE</scope>
    <source>
        <strain evidence="2">DSM 40467</strain>
    </source>
</reference>
<sequence>MRAFSKKARQGSEAHRTLDQWRRHVRILHVAHERAGASFESRGRVLGASSVTLSAVVGTAIFATIDTSPALGLQILAGLLSVLAAVLAALHAFQNYAVVVEQHRRAALAYGRLRRSMEVELADQSLVNGEVLSRFASELDELRQAAPALP</sequence>
<accession>A0ABY7KUZ8</accession>
<feature type="transmembrane region" description="Helical" evidence="1">
    <location>
        <begin position="71"/>
        <end position="93"/>
    </location>
</feature>
<keyword evidence="3" id="KW-1185">Reference proteome</keyword>
<dbReference type="RefSeq" id="WP_269664297.1">
    <property type="nucleotide sequence ID" value="NZ_CP114413.1"/>
</dbReference>
<keyword evidence="1" id="KW-0472">Membrane</keyword>
<keyword evidence="1" id="KW-0812">Transmembrane</keyword>
<name>A0ABY7KUZ8_9ACTN</name>
<evidence type="ECO:0000313" key="2">
    <source>
        <dbReference type="EMBL" id="WAZ26811.1"/>
    </source>
</evidence>
<dbReference type="Proteomes" id="UP001164439">
    <property type="component" value="Chromosome"/>
</dbReference>
<proteinExistence type="predicted"/>
<gene>
    <name evidence="2" type="ORF">STRCI_008457</name>
</gene>
<dbReference type="EMBL" id="CP114413">
    <property type="protein sequence ID" value="WAZ26811.1"/>
    <property type="molecule type" value="Genomic_DNA"/>
</dbReference>
<feature type="transmembrane region" description="Helical" evidence="1">
    <location>
        <begin position="45"/>
        <end position="65"/>
    </location>
</feature>
<dbReference type="NCBIfam" id="NF033632">
    <property type="entry name" value="SLATT_4"/>
    <property type="match status" value="1"/>
</dbReference>